<gene>
    <name evidence="1" type="ORF">BA177_01525</name>
</gene>
<protein>
    <submittedName>
        <fullName evidence="1">Uncharacterized protein</fullName>
    </submittedName>
</protein>
<accession>A0A193LCF1</accession>
<keyword evidence="2" id="KW-1185">Reference proteome</keyword>
<name>A0A193LCF1_9GAMM</name>
<dbReference type="EMBL" id="CP016268">
    <property type="protein sequence ID" value="ANO50074.1"/>
    <property type="molecule type" value="Genomic_DNA"/>
</dbReference>
<sequence length="518" mass="58991">MIATLNVFAQDNDRLIHQQEGLWLLSAAWETSQEWCENYNFPNRSFPVNLFYDVPHEERWDRIGEPLDVWVTEKVVPAIIRTCGFEPAIGYVNVAMYRKPDNMPPGELLGALKSNKPRPWDSVTLKVAAGQSEVVKHTVHDAQYHMSPEQLSALDPRSKNQIEEQYRRNEINEYELYVNDGVKVVSWFDQRGPAWCEHAYVSVIAEYDDVAARRTLLAPDHSTFLEQNVVPGIKKICPEFPNAAKHARQVIQFKFRPKEGRIDDERANPHRLNFAVSDNDRISLITDLAYDEWKEHDRGLLVSQADTPEAHAARIRMANLDQVNGWRKGKDTCEGMFCSVAGGTYYQAILDNNIQLVEALDASLDQSAQQQFGGIISLAEDLGEAHKAFSMLPILANAYLAQYGDLYGTGCKDNLITKTITHRNPYYEMYDYQGFYEGLGGGEVYRHTYLIGQDMEELCDKVCDHLGGRIETDFIRYTKHKGAINSLTALADLVGKHDCDSPVIRQFEDNLRTLTLRH</sequence>
<evidence type="ECO:0000313" key="1">
    <source>
        <dbReference type="EMBL" id="ANO50074.1"/>
    </source>
</evidence>
<dbReference type="AlphaFoldDB" id="A0A193LCF1"/>
<organism evidence="1 2">
    <name type="scientific">Woeseia oceani</name>
    <dbReference type="NCBI Taxonomy" id="1548547"/>
    <lineage>
        <taxon>Bacteria</taxon>
        <taxon>Pseudomonadati</taxon>
        <taxon>Pseudomonadota</taxon>
        <taxon>Gammaproteobacteria</taxon>
        <taxon>Woeseiales</taxon>
        <taxon>Woeseiaceae</taxon>
        <taxon>Woeseia</taxon>
    </lineage>
</organism>
<dbReference type="KEGG" id="woc:BA177_01525"/>
<reference evidence="1 2" key="1">
    <citation type="submission" date="2016-06" db="EMBL/GenBank/DDBJ databases">
        <title>Complete genome sequence of a deep-branching marine Gamma Proteobacterium Woeseia oceani type strain XK5.</title>
        <authorList>
            <person name="Mu D."/>
            <person name="Du Z."/>
        </authorList>
    </citation>
    <scope>NUCLEOTIDE SEQUENCE [LARGE SCALE GENOMIC DNA]</scope>
    <source>
        <strain evidence="1 2">XK5</strain>
    </source>
</reference>
<proteinExistence type="predicted"/>
<dbReference type="Proteomes" id="UP000092695">
    <property type="component" value="Chromosome"/>
</dbReference>
<evidence type="ECO:0000313" key="2">
    <source>
        <dbReference type="Proteomes" id="UP000092695"/>
    </source>
</evidence>